<gene>
    <name evidence="1" type="ORF">IFM89_020045</name>
</gene>
<protein>
    <submittedName>
        <fullName evidence="1">Uncharacterized protein</fullName>
    </submittedName>
</protein>
<evidence type="ECO:0000313" key="2">
    <source>
        <dbReference type="Proteomes" id="UP000631114"/>
    </source>
</evidence>
<organism evidence="1 2">
    <name type="scientific">Coptis chinensis</name>
    <dbReference type="NCBI Taxonomy" id="261450"/>
    <lineage>
        <taxon>Eukaryota</taxon>
        <taxon>Viridiplantae</taxon>
        <taxon>Streptophyta</taxon>
        <taxon>Embryophyta</taxon>
        <taxon>Tracheophyta</taxon>
        <taxon>Spermatophyta</taxon>
        <taxon>Magnoliopsida</taxon>
        <taxon>Ranunculales</taxon>
        <taxon>Ranunculaceae</taxon>
        <taxon>Coptidoideae</taxon>
        <taxon>Coptis</taxon>
    </lineage>
</organism>
<proteinExistence type="predicted"/>
<dbReference type="Proteomes" id="UP000631114">
    <property type="component" value="Unassembled WGS sequence"/>
</dbReference>
<keyword evidence="2" id="KW-1185">Reference proteome</keyword>
<dbReference type="EMBL" id="JADFTS010000001">
    <property type="protein sequence ID" value="KAF9625178.1"/>
    <property type="molecule type" value="Genomic_DNA"/>
</dbReference>
<dbReference type="OrthoDB" id="1937075at2759"/>
<sequence length="158" mass="17908">MGILLFSWESFVKTCRRAKKEYLIARWAPKVGLTKDIWSAAAIACLVHIWKTRNRDLYDGGKVKKGQVRIHIKRAILRPHEFSGGTMDNTPLKLEALHALGLRNKLRRAPKILECYWIAPSPEYLKINVNGCARGNPGPTGWETLFRKHTGGVFTLGE</sequence>
<dbReference type="AlphaFoldDB" id="A0A835MA49"/>
<name>A0A835MA49_9MAGN</name>
<evidence type="ECO:0000313" key="1">
    <source>
        <dbReference type="EMBL" id="KAF9625178.1"/>
    </source>
</evidence>
<reference evidence="1 2" key="1">
    <citation type="submission" date="2020-10" db="EMBL/GenBank/DDBJ databases">
        <title>The Coptis chinensis genome and diversification of protoberbering-type alkaloids.</title>
        <authorList>
            <person name="Wang B."/>
            <person name="Shu S."/>
            <person name="Song C."/>
            <person name="Liu Y."/>
        </authorList>
    </citation>
    <scope>NUCLEOTIDE SEQUENCE [LARGE SCALE GENOMIC DNA]</scope>
    <source>
        <strain evidence="1">HL-2020</strain>
        <tissue evidence="1">Leaf</tissue>
    </source>
</reference>
<comment type="caution">
    <text evidence="1">The sequence shown here is derived from an EMBL/GenBank/DDBJ whole genome shotgun (WGS) entry which is preliminary data.</text>
</comment>
<accession>A0A835MA49</accession>